<reference evidence="2" key="1">
    <citation type="journal article" date="2020" name="Nature">
        <title>Giant virus diversity and host interactions through global metagenomics.</title>
        <authorList>
            <person name="Schulz F."/>
            <person name="Roux S."/>
            <person name="Paez-Espino D."/>
            <person name="Jungbluth S."/>
            <person name="Walsh D.A."/>
            <person name="Denef V.J."/>
            <person name="McMahon K.D."/>
            <person name="Konstantinidis K.T."/>
            <person name="Eloe-Fadrosh E.A."/>
            <person name="Kyrpides N.C."/>
            <person name="Woyke T."/>
        </authorList>
    </citation>
    <scope>NUCLEOTIDE SEQUENCE</scope>
    <source>
        <strain evidence="2">GVMAG-S-ERX555943-30</strain>
    </source>
</reference>
<name>A0A6C0AW54_9ZZZZ</name>
<proteinExistence type="predicted"/>
<protein>
    <recommendedName>
        <fullName evidence="1">Rhodanese domain-containing protein</fullName>
    </recommendedName>
</protein>
<dbReference type="InterPro" id="IPR001763">
    <property type="entry name" value="Rhodanese-like_dom"/>
</dbReference>
<evidence type="ECO:0000313" key="2">
    <source>
        <dbReference type="EMBL" id="QHS83475.1"/>
    </source>
</evidence>
<sequence>MLQEWFKTKRSVISFEDVQKIIPNKSNYIIINTLPTNEQNCLITNTIGYMEEEKIINQLMNQYDFYSKRFVIYGKNCNDETVEKKCSQLKQLGFTYVYCYMGGMFEWLCLQDIYGEDEFQTIGRELDILKYRCMPAL</sequence>
<organism evidence="2">
    <name type="scientific">viral metagenome</name>
    <dbReference type="NCBI Taxonomy" id="1070528"/>
    <lineage>
        <taxon>unclassified sequences</taxon>
        <taxon>metagenomes</taxon>
        <taxon>organismal metagenomes</taxon>
    </lineage>
</organism>
<dbReference type="SUPFAM" id="SSF52821">
    <property type="entry name" value="Rhodanese/Cell cycle control phosphatase"/>
    <property type="match status" value="1"/>
</dbReference>
<dbReference type="PROSITE" id="PS50206">
    <property type="entry name" value="RHODANESE_3"/>
    <property type="match status" value="1"/>
</dbReference>
<feature type="domain" description="Rhodanese" evidence="1">
    <location>
        <begin position="86"/>
        <end position="114"/>
    </location>
</feature>
<evidence type="ECO:0000259" key="1">
    <source>
        <dbReference type="PROSITE" id="PS50206"/>
    </source>
</evidence>
<dbReference type="EMBL" id="MN738757">
    <property type="protein sequence ID" value="QHS83475.1"/>
    <property type="molecule type" value="Genomic_DNA"/>
</dbReference>
<dbReference type="InterPro" id="IPR036873">
    <property type="entry name" value="Rhodanese-like_dom_sf"/>
</dbReference>
<accession>A0A6C0AW54</accession>
<dbReference type="AlphaFoldDB" id="A0A6C0AW54"/>